<reference evidence="2 3" key="1">
    <citation type="journal article" date="2007" name="Appl. Environ. Microbiol.">
        <title>Isolation of key methanogens for global methane emission from rice paddy fields: a novel isolate affiliated with the clone cluster rice cluster I.</title>
        <authorList>
            <person name="Sakai S."/>
            <person name="Imachi H."/>
            <person name="Sekiguchi Y."/>
            <person name="Ohashi A."/>
            <person name="Harada H."/>
            <person name="Kamagata Y."/>
        </authorList>
    </citation>
    <scope>NUCLEOTIDE SEQUENCE [LARGE SCALE GENOMIC DNA]</scope>
    <source>
        <strain evidence="3">DSM 17711 / JCM 13418 / NBRC 101707 / SANAE</strain>
    </source>
</reference>
<feature type="transmembrane region" description="Helical" evidence="1">
    <location>
        <begin position="56"/>
        <end position="81"/>
    </location>
</feature>
<feature type="transmembrane region" description="Helical" evidence="1">
    <location>
        <begin position="25"/>
        <end position="44"/>
    </location>
</feature>
<organism evidence="2 3">
    <name type="scientific">Methanocella paludicola (strain DSM 17711 / JCM 13418 / NBRC 101707 / SANAE)</name>
    <dbReference type="NCBI Taxonomy" id="304371"/>
    <lineage>
        <taxon>Archaea</taxon>
        <taxon>Methanobacteriati</taxon>
        <taxon>Methanobacteriota</taxon>
        <taxon>Stenosarchaea group</taxon>
        <taxon>Methanomicrobia</taxon>
        <taxon>Methanocellales</taxon>
        <taxon>Methanocellaceae</taxon>
        <taxon>Methanocella</taxon>
    </lineage>
</organism>
<name>D1Z1G1_METPS</name>
<reference evidence="2 3" key="2">
    <citation type="journal article" date="2008" name="Int. J. Syst. Evol. Microbiol.">
        <title>Methanocella paludicola gen. nov., sp. nov., a methane-producing archaeon, the first isolate of the lineage 'Rice Cluster I', and proposal of the new archaeal order Methanocellales ord. nov.</title>
        <authorList>
            <person name="Sakai S."/>
            <person name="Imachi H."/>
            <person name="Hanada S."/>
            <person name="Ohashi A."/>
            <person name="Harada H."/>
            <person name="Kamagata Y."/>
        </authorList>
    </citation>
    <scope>NUCLEOTIDE SEQUENCE [LARGE SCALE GENOMIC DNA]</scope>
    <source>
        <strain evidence="3">DSM 17711 / JCM 13418 / NBRC 101707 / SANAE</strain>
    </source>
</reference>
<dbReference type="KEGG" id="mpd:MCP_2461"/>
<feature type="transmembrane region" description="Helical" evidence="1">
    <location>
        <begin position="93"/>
        <end position="112"/>
    </location>
</feature>
<feature type="transmembrane region" description="Helical" evidence="1">
    <location>
        <begin position="124"/>
        <end position="144"/>
    </location>
</feature>
<keyword evidence="1" id="KW-1133">Transmembrane helix</keyword>
<reference evidence="3" key="3">
    <citation type="journal article" date="2011" name="PLoS ONE">
        <title>Genome sequence of a mesophilic hydrogenotrophic methanogen Methanocella paludicola, the first cultivated representative of the order Methanocellales.</title>
        <authorList>
            <person name="Sakai S."/>
            <person name="Takaki Y."/>
            <person name="Shimamura S."/>
            <person name="Sekine M."/>
            <person name="Tajima T."/>
            <person name="Kosugi H."/>
            <person name="Ichikawa N."/>
            <person name="Tasumi E."/>
            <person name="Hiraki A.T."/>
            <person name="Shimizu A."/>
            <person name="Kato Y."/>
            <person name="Nishiko R."/>
            <person name="Mori K."/>
            <person name="Fujita N."/>
            <person name="Imachi H."/>
            <person name="Takai K."/>
        </authorList>
    </citation>
    <scope>NUCLEOTIDE SEQUENCE [LARGE SCALE GENOMIC DNA]</scope>
    <source>
        <strain evidence="3">DSM 17711 / JCM 13418 / NBRC 101707 / SANAE</strain>
    </source>
</reference>
<evidence type="ECO:0000313" key="3">
    <source>
        <dbReference type="Proteomes" id="UP000001882"/>
    </source>
</evidence>
<dbReference type="RefSeq" id="WP_012901207.1">
    <property type="nucleotide sequence ID" value="NC_013665.1"/>
</dbReference>
<dbReference type="STRING" id="304371.MCP_2461"/>
<keyword evidence="3" id="KW-1185">Reference proteome</keyword>
<dbReference type="EMBL" id="AP011532">
    <property type="protein sequence ID" value="BAI62533.1"/>
    <property type="molecule type" value="Genomic_DNA"/>
</dbReference>
<dbReference type="InParanoid" id="D1Z1G1"/>
<feature type="transmembrane region" description="Helical" evidence="1">
    <location>
        <begin position="226"/>
        <end position="250"/>
    </location>
</feature>
<keyword evidence="1" id="KW-0812">Transmembrane</keyword>
<evidence type="ECO:0000256" key="1">
    <source>
        <dbReference type="SAM" id="Phobius"/>
    </source>
</evidence>
<gene>
    <name evidence="2" type="ordered locus">MCP_2461</name>
</gene>
<accession>D1Z1G1</accession>
<dbReference type="Proteomes" id="UP000001882">
    <property type="component" value="Chromosome"/>
</dbReference>
<protein>
    <submittedName>
        <fullName evidence="2">Uncharacterized protein</fullName>
    </submittedName>
</protein>
<feature type="transmembrane region" description="Helical" evidence="1">
    <location>
        <begin position="192"/>
        <end position="214"/>
    </location>
</feature>
<keyword evidence="1" id="KW-0472">Membrane</keyword>
<feature type="transmembrane region" description="Helical" evidence="1">
    <location>
        <begin position="156"/>
        <end position="180"/>
    </location>
</feature>
<dbReference type="GeneID" id="8682226"/>
<sequence length="295" mass="31904">MATSQKRASFGGKTEFLASAEKTPLGYYFALLTIFLVGGIYALVEFGGIVPEKSLLLISISDALLIVGTVLFLLTSLFGYIKARNLRIQDAMFGFSMASFSFCIAGVVWAWYNLIQQVRAPFPSMADVFFLIGSLATIAAIYSATRAVSETTGLKVELNVIIIVLAVVATAAIVGTYASFTDILSGGMTPKAMISIAYPALDIICLAMVCNLIILSSGRSVFESQLVIAAGTVILSISHIYFSVMASIGYSRYEPLAITLYAVAFMLFAIGISRYVDLTKYDIVMDRVAKLNRRQ</sequence>
<dbReference type="eggNOG" id="arCOG10526">
    <property type="taxonomic scope" value="Archaea"/>
</dbReference>
<dbReference type="AlphaFoldDB" id="D1Z1G1"/>
<feature type="transmembrane region" description="Helical" evidence="1">
    <location>
        <begin position="256"/>
        <end position="276"/>
    </location>
</feature>
<evidence type="ECO:0000313" key="2">
    <source>
        <dbReference type="EMBL" id="BAI62533.1"/>
    </source>
</evidence>
<proteinExistence type="predicted"/>